<organism evidence="1 2">
    <name type="scientific">Pseudoxanthomonas japonensis</name>
    <dbReference type="NCBI Taxonomy" id="69284"/>
    <lineage>
        <taxon>Bacteria</taxon>
        <taxon>Pseudomonadati</taxon>
        <taxon>Pseudomonadota</taxon>
        <taxon>Gammaproteobacteria</taxon>
        <taxon>Lysobacterales</taxon>
        <taxon>Lysobacteraceae</taxon>
        <taxon>Pseudoxanthomonas</taxon>
    </lineage>
</organism>
<evidence type="ECO:0000313" key="1">
    <source>
        <dbReference type="EMBL" id="KAF1725267.1"/>
    </source>
</evidence>
<proteinExistence type="predicted"/>
<reference evidence="1 2" key="1">
    <citation type="submission" date="2017-10" db="EMBL/GenBank/DDBJ databases">
        <title>Whole genome sequencing of members of genus Pseudoxanthomonas.</title>
        <authorList>
            <person name="Kumar S."/>
            <person name="Bansal K."/>
            <person name="Kaur A."/>
            <person name="Patil P."/>
            <person name="Sharma S."/>
            <person name="Patil P.B."/>
        </authorList>
    </citation>
    <scope>NUCLEOTIDE SEQUENCE [LARGE SCALE GENOMIC DNA]</scope>
    <source>
        <strain evidence="1 2">DSM 17109</strain>
    </source>
</reference>
<accession>A0ABQ6ZHD3</accession>
<name>A0ABQ6ZHD3_9GAMM</name>
<gene>
    <name evidence="1" type="ORF">CSC78_09795</name>
</gene>
<evidence type="ECO:0000313" key="2">
    <source>
        <dbReference type="Proteomes" id="UP000781710"/>
    </source>
</evidence>
<sequence length="80" mass="8500">MDEAKAAAPARLVRDSFTMPAEDFALVDVLKARGLQVQRPVKKSELLRAGLHALSGLSPQALAKALDALAPVKAGRPKKK</sequence>
<dbReference type="EMBL" id="PDWW01000011">
    <property type="protein sequence ID" value="KAF1725267.1"/>
    <property type="molecule type" value="Genomic_DNA"/>
</dbReference>
<keyword evidence="2" id="KW-1185">Reference proteome</keyword>
<dbReference type="Proteomes" id="UP000781710">
    <property type="component" value="Unassembled WGS sequence"/>
</dbReference>
<protein>
    <submittedName>
        <fullName evidence="1">Uncharacterized protein</fullName>
    </submittedName>
</protein>
<comment type="caution">
    <text evidence="1">The sequence shown here is derived from an EMBL/GenBank/DDBJ whole genome shotgun (WGS) entry which is preliminary data.</text>
</comment>